<dbReference type="PANTHER" id="PTHR12027">
    <property type="entry name" value="WNT RELATED"/>
    <property type="match status" value="1"/>
</dbReference>
<dbReference type="EMBL" id="JALNTZ010000004">
    <property type="protein sequence ID" value="KAJ3653886.1"/>
    <property type="molecule type" value="Genomic_DNA"/>
</dbReference>
<gene>
    <name evidence="11" type="ORF">Zmor_013114</name>
</gene>
<name>A0AA38MF72_9CUCU</name>
<dbReference type="GO" id="GO:0060560">
    <property type="term" value="P:developmental growth involved in morphogenesis"/>
    <property type="evidence" value="ECO:0007669"/>
    <property type="project" value="UniProtKB-ARBA"/>
</dbReference>
<evidence type="ECO:0000256" key="3">
    <source>
        <dbReference type="ARBA" id="ARBA00022473"/>
    </source>
</evidence>
<dbReference type="SMART" id="SM00097">
    <property type="entry name" value="WNT1"/>
    <property type="match status" value="1"/>
</dbReference>
<evidence type="ECO:0000256" key="8">
    <source>
        <dbReference type="ARBA" id="ARBA00023180"/>
    </source>
</evidence>
<keyword evidence="12" id="KW-1185">Reference proteome</keyword>
<organism evidence="11 12">
    <name type="scientific">Zophobas morio</name>
    <dbReference type="NCBI Taxonomy" id="2755281"/>
    <lineage>
        <taxon>Eukaryota</taxon>
        <taxon>Metazoa</taxon>
        <taxon>Ecdysozoa</taxon>
        <taxon>Arthropoda</taxon>
        <taxon>Hexapoda</taxon>
        <taxon>Insecta</taxon>
        <taxon>Pterygota</taxon>
        <taxon>Neoptera</taxon>
        <taxon>Endopterygota</taxon>
        <taxon>Coleoptera</taxon>
        <taxon>Polyphaga</taxon>
        <taxon>Cucujiformia</taxon>
        <taxon>Tenebrionidae</taxon>
        <taxon>Zophobas</taxon>
    </lineage>
</organism>
<keyword evidence="3 10" id="KW-0217">Developmental protein</keyword>
<sequence length="348" mass="39109">MLERDHMKPITIASTIIAPLPAAGSQLVMDPRQICKKTKRLRGKMADICNKPVLLTQISLGVELGQKECQYQFRNRRWNCTSSRRSIRKVLLRDTRETGFVNAVLAAGVTYQVTRACTTGELLGCSCDKKMKNKKNKKRLKMASMPEGEWEWEGCAGENVDFGLKKSKDFLDTRYRKRSDMKTLVKLHNYVAGRLAIKNHMRTECKCHGLSGSCTLKTCWRKMPSFRDVGNRLKERFDGAAKVIAGNDGQSFMPEDASIKPPSKMDLVYSEESPPFCLPNSTLGSFGTQGRACVDTSLAEEGCSILCCGRGYTSHQVTEEKNCRCKFLWCCEVKCEKCNETRTVSTCS</sequence>
<dbReference type="AlphaFoldDB" id="A0AA38MF72"/>
<comment type="subcellular location">
    <subcellularLocation>
        <location evidence="1 10">Secreted</location>
        <location evidence="1 10">Extracellular space</location>
        <location evidence="1 10">Extracellular matrix</location>
    </subcellularLocation>
</comment>
<comment type="similarity">
    <text evidence="2 10">Belongs to the Wnt family.</text>
</comment>
<dbReference type="InterPro" id="IPR009143">
    <property type="entry name" value="Wnt6"/>
</dbReference>
<keyword evidence="8" id="KW-0325">Glycoprotein</keyword>
<keyword evidence="4" id="KW-0964">Secreted</keyword>
<dbReference type="GO" id="GO:0007517">
    <property type="term" value="P:muscle organ development"/>
    <property type="evidence" value="ECO:0007669"/>
    <property type="project" value="UniProtKB-ARBA"/>
</dbReference>
<dbReference type="PRINTS" id="PR01349">
    <property type="entry name" value="WNTPROTEIN"/>
</dbReference>
<proteinExistence type="inferred from homology"/>
<comment type="caution">
    <text evidence="11">The sequence shown here is derived from an EMBL/GenBank/DDBJ whole genome shotgun (WGS) entry which is preliminary data.</text>
</comment>
<dbReference type="CDD" id="cd19338">
    <property type="entry name" value="Wnt_Wnt6"/>
    <property type="match status" value="1"/>
</dbReference>
<dbReference type="InterPro" id="IPR005817">
    <property type="entry name" value="Wnt"/>
</dbReference>
<dbReference type="GO" id="GO:0005615">
    <property type="term" value="C:extracellular space"/>
    <property type="evidence" value="ECO:0007669"/>
    <property type="project" value="TreeGrafter"/>
</dbReference>
<dbReference type="GO" id="GO:0005125">
    <property type="term" value="F:cytokine activity"/>
    <property type="evidence" value="ECO:0007669"/>
    <property type="project" value="TreeGrafter"/>
</dbReference>
<dbReference type="InterPro" id="IPR018161">
    <property type="entry name" value="Wnt_CS"/>
</dbReference>
<dbReference type="GO" id="GO:0005109">
    <property type="term" value="F:frizzled binding"/>
    <property type="evidence" value="ECO:0007669"/>
    <property type="project" value="TreeGrafter"/>
</dbReference>
<evidence type="ECO:0000313" key="11">
    <source>
        <dbReference type="EMBL" id="KAJ3653886.1"/>
    </source>
</evidence>
<keyword evidence="5" id="KW-0272">Extracellular matrix</keyword>
<evidence type="ECO:0000256" key="7">
    <source>
        <dbReference type="ARBA" id="ARBA00023157"/>
    </source>
</evidence>
<dbReference type="GO" id="GO:0000902">
    <property type="term" value="P:cell morphogenesis"/>
    <property type="evidence" value="ECO:0007669"/>
    <property type="project" value="UniProtKB-ARBA"/>
</dbReference>
<dbReference type="FunFam" id="3.30.2460.20:FF:000001">
    <property type="entry name" value="Wnt homolog"/>
    <property type="match status" value="1"/>
</dbReference>
<evidence type="ECO:0000256" key="9">
    <source>
        <dbReference type="ARBA" id="ARBA00023288"/>
    </source>
</evidence>
<keyword evidence="6 10" id="KW-0879">Wnt signaling pathway</keyword>
<evidence type="ECO:0000256" key="5">
    <source>
        <dbReference type="ARBA" id="ARBA00022530"/>
    </source>
</evidence>
<evidence type="ECO:0000256" key="4">
    <source>
        <dbReference type="ARBA" id="ARBA00022525"/>
    </source>
</evidence>
<accession>A0AA38MF72</accession>
<dbReference type="PANTHER" id="PTHR12027:SF72">
    <property type="entry name" value="PROTEIN WNT-6"/>
    <property type="match status" value="1"/>
</dbReference>
<dbReference type="GO" id="GO:0045165">
    <property type="term" value="P:cell fate commitment"/>
    <property type="evidence" value="ECO:0007669"/>
    <property type="project" value="TreeGrafter"/>
</dbReference>
<dbReference type="PROSITE" id="PS00246">
    <property type="entry name" value="WNT1"/>
    <property type="match status" value="1"/>
</dbReference>
<evidence type="ECO:0000256" key="6">
    <source>
        <dbReference type="ARBA" id="ARBA00022687"/>
    </source>
</evidence>
<reference evidence="11" key="1">
    <citation type="journal article" date="2023" name="G3 (Bethesda)">
        <title>Whole genome assemblies of Zophobas morio and Tenebrio molitor.</title>
        <authorList>
            <person name="Kaur S."/>
            <person name="Stinson S.A."/>
            <person name="diCenzo G.C."/>
        </authorList>
    </citation>
    <scope>NUCLEOTIDE SEQUENCE</scope>
    <source>
        <strain evidence="11">QUZm001</strain>
    </source>
</reference>
<dbReference type="GO" id="GO:0060070">
    <property type="term" value="P:canonical Wnt signaling pathway"/>
    <property type="evidence" value="ECO:0007669"/>
    <property type="project" value="TreeGrafter"/>
</dbReference>
<protein>
    <recommendedName>
        <fullName evidence="10">Protein Wnt</fullName>
    </recommendedName>
</protein>
<dbReference type="GO" id="GO:0030182">
    <property type="term" value="P:neuron differentiation"/>
    <property type="evidence" value="ECO:0007669"/>
    <property type="project" value="TreeGrafter"/>
</dbReference>
<comment type="function">
    <text evidence="10">Ligand for members of the frizzled family of seven transmembrane receptors.</text>
</comment>
<keyword evidence="9" id="KW-0449">Lipoprotein</keyword>
<evidence type="ECO:0000313" key="12">
    <source>
        <dbReference type="Proteomes" id="UP001168821"/>
    </source>
</evidence>
<evidence type="ECO:0000256" key="2">
    <source>
        <dbReference type="ARBA" id="ARBA00005683"/>
    </source>
</evidence>
<evidence type="ECO:0000256" key="10">
    <source>
        <dbReference type="RuleBase" id="RU003500"/>
    </source>
</evidence>
<dbReference type="Gene3D" id="3.30.2460.20">
    <property type="match status" value="1"/>
</dbReference>
<dbReference type="Pfam" id="PF00110">
    <property type="entry name" value="wnt"/>
    <property type="match status" value="1"/>
</dbReference>
<dbReference type="Proteomes" id="UP001168821">
    <property type="component" value="Unassembled WGS sequence"/>
</dbReference>
<dbReference type="InterPro" id="IPR043158">
    <property type="entry name" value="Wnt_C"/>
</dbReference>
<evidence type="ECO:0000256" key="1">
    <source>
        <dbReference type="ARBA" id="ARBA00004498"/>
    </source>
</evidence>
<keyword evidence="7" id="KW-1015">Disulfide bond</keyword>